<dbReference type="Proteomes" id="UP000824107">
    <property type="component" value="Unassembled WGS sequence"/>
</dbReference>
<dbReference type="SUPFAM" id="SSF82649">
    <property type="entry name" value="SufE/NifU"/>
    <property type="match status" value="1"/>
</dbReference>
<evidence type="ECO:0000259" key="2">
    <source>
        <dbReference type="Pfam" id="PF02657"/>
    </source>
</evidence>
<reference evidence="3" key="2">
    <citation type="journal article" date="2021" name="PeerJ">
        <title>Extensive microbial diversity within the chicken gut microbiome revealed by metagenomics and culture.</title>
        <authorList>
            <person name="Gilroy R."/>
            <person name="Ravi A."/>
            <person name="Getino M."/>
            <person name="Pursley I."/>
            <person name="Horton D.L."/>
            <person name="Alikhan N.F."/>
            <person name="Baker D."/>
            <person name="Gharbi K."/>
            <person name="Hall N."/>
            <person name="Watson M."/>
            <person name="Adriaenssens E.M."/>
            <person name="Foster-Nyarko E."/>
            <person name="Jarju S."/>
            <person name="Secka A."/>
            <person name="Antonio M."/>
            <person name="Oren A."/>
            <person name="Chaudhuri R.R."/>
            <person name="La Ragione R."/>
            <person name="Hildebrand F."/>
            <person name="Pallen M.J."/>
        </authorList>
    </citation>
    <scope>NUCLEOTIDE SEQUENCE</scope>
    <source>
        <strain evidence="3">ChiW3-316</strain>
    </source>
</reference>
<evidence type="ECO:0000256" key="1">
    <source>
        <dbReference type="ARBA" id="ARBA00010282"/>
    </source>
</evidence>
<evidence type="ECO:0000313" key="3">
    <source>
        <dbReference type="EMBL" id="HIU53202.1"/>
    </source>
</evidence>
<gene>
    <name evidence="3" type="ORF">IAD20_03880</name>
</gene>
<dbReference type="InterPro" id="IPR003808">
    <property type="entry name" value="Fe-S_metab-assoc_dom"/>
</dbReference>
<dbReference type="PANTHER" id="PTHR43597:SF5">
    <property type="entry name" value="SUFE-LIKE PROTEIN 2, CHLOROPLASTIC"/>
    <property type="match status" value="1"/>
</dbReference>
<feature type="domain" description="Fe-S metabolism associated" evidence="2">
    <location>
        <begin position="8"/>
        <end position="126"/>
    </location>
</feature>
<dbReference type="EMBL" id="DVNC01000028">
    <property type="protein sequence ID" value="HIU53202.1"/>
    <property type="molecule type" value="Genomic_DNA"/>
</dbReference>
<accession>A0A9D1M403</accession>
<sequence>MDIEELTDNFSFCETWEERYGYIIDLGSKLENLDAQFKTPQWKVPGCQSQVWLVPEYKDGRIHFRGDSDAVIVRGLIAIVLIVYNDKSPSEIKNIAIEDIFAKLGLQDNLSPSRRNGLMSMVNKIKFYAEQGM</sequence>
<dbReference type="PANTHER" id="PTHR43597">
    <property type="entry name" value="SULFUR ACCEPTOR PROTEIN CSDE"/>
    <property type="match status" value="1"/>
</dbReference>
<comment type="caution">
    <text evidence="3">The sequence shown here is derived from an EMBL/GenBank/DDBJ whole genome shotgun (WGS) entry which is preliminary data.</text>
</comment>
<protein>
    <submittedName>
        <fullName evidence="3">SufE family protein</fullName>
    </submittedName>
</protein>
<dbReference type="Pfam" id="PF02657">
    <property type="entry name" value="SufE"/>
    <property type="match status" value="1"/>
</dbReference>
<reference evidence="3" key="1">
    <citation type="submission" date="2020-10" db="EMBL/GenBank/DDBJ databases">
        <authorList>
            <person name="Gilroy R."/>
        </authorList>
    </citation>
    <scope>NUCLEOTIDE SEQUENCE</scope>
    <source>
        <strain evidence="3">ChiW3-316</strain>
    </source>
</reference>
<name>A0A9D1M403_9PROT</name>
<proteinExistence type="inferred from homology"/>
<evidence type="ECO:0000313" key="4">
    <source>
        <dbReference type="Proteomes" id="UP000824107"/>
    </source>
</evidence>
<organism evidence="3 4">
    <name type="scientific">Candidatus Scatocola faecipullorum</name>
    <dbReference type="NCBI Taxonomy" id="2840917"/>
    <lineage>
        <taxon>Bacteria</taxon>
        <taxon>Pseudomonadati</taxon>
        <taxon>Pseudomonadota</taxon>
        <taxon>Alphaproteobacteria</taxon>
        <taxon>Rhodospirillales</taxon>
        <taxon>Rhodospirillaceae</taxon>
        <taxon>Rhodospirillaceae incertae sedis</taxon>
        <taxon>Candidatus Scatocola</taxon>
    </lineage>
</organism>
<dbReference type="Gene3D" id="3.90.1010.10">
    <property type="match status" value="1"/>
</dbReference>
<comment type="similarity">
    <text evidence="1">Belongs to the SufE family.</text>
</comment>
<dbReference type="AlphaFoldDB" id="A0A9D1M403"/>